<proteinExistence type="predicted"/>
<dbReference type="AlphaFoldDB" id="A0A2I0R5T2"/>
<keyword evidence="2" id="KW-1185">Reference proteome</keyword>
<evidence type="ECO:0000313" key="2">
    <source>
        <dbReference type="Proteomes" id="UP000236654"/>
    </source>
</evidence>
<protein>
    <recommendedName>
        <fullName evidence="3">DUF2116 family Zn-ribbon domain-containing protein</fullName>
    </recommendedName>
</protein>
<dbReference type="EMBL" id="PJNI01000001">
    <property type="protein sequence ID" value="PKR81938.1"/>
    <property type="molecule type" value="Genomic_DNA"/>
</dbReference>
<comment type="caution">
    <text evidence="1">The sequence shown here is derived from an EMBL/GenBank/DDBJ whole genome shotgun (WGS) entry which is preliminary data.</text>
</comment>
<sequence>MRTNEEHKITQYMKTKVCPNCKTEFEGRRNKKFCSVSCKNHHHNETYRNENHVENSINRVLHKNRMILKDLFKIYRSSAIPQNILEAHGYNMKFHTHLFNAPSGERYTMVYELGYKTAFDNQIHIVQLDEVAS</sequence>
<evidence type="ECO:0008006" key="3">
    <source>
        <dbReference type="Google" id="ProtNLM"/>
    </source>
</evidence>
<accession>A0A2I0R5T2</accession>
<organism evidence="1 2">
    <name type="scientific">Brumimicrobium salinarum</name>
    <dbReference type="NCBI Taxonomy" id="2058658"/>
    <lineage>
        <taxon>Bacteria</taxon>
        <taxon>Pseudomonadati</taxon>
        <taxon>Bacteroidota</taxon>
        <taxon>Flavobacteriia</taxon>
        <taxon>Flavobacteriales</taxon>
        <taxon>Crocinitomicaceae</taxon>
        <taxon>Brumimicrobium</taxon>
    </lineage>
</organism>
<dbReference type="Proteomes" id="UP000236654">
    <property type="component" value="Unassembled WGS sequence"/>
</dbReference>
<gene>
    <name evidence="1" type="ORF">CW751_00965</name>
</gene>
<evidence type="ECO:0000313" key="1">
    <source>
        <dbReference type="EMBL" id="PKR81938.1"/>
    </source>
</evidence>
<reference evidence="1 2" key="1">
    <citation type="submission" date="2017-12" db="EMBL/GenBank/DDBJ databases">
        <title>The draft genome sequence of Brumimicrobium saltpan LHR20.</title>
        <authorList>
            <person name="Do Z.-J."/>
            <person name="Luo H.-R."/>
        </authorList>
    </citation>
    <scope>NUCLEOTIDE SEQUENCE [LARGE SCALE GENOMIC DNA]</scope>
    <source>
        <strain evidence="1 2">LHR20</strain>
    </source>
</reference>
<name>A0A2I0R5T2_9FLAO</name>